<dbReference type="PANTHER" id="PTHR45935">
    <property type="entry name" value="PROTEIN ZBED8-RELATED"/>
    <property type="match status" value="1"/>
</dbReference>
<evidence type="ECO:0000313" key="3">
    <source>
        <dbReference type="Ensembl" id="ENSPCEP00000008005.1"/>
    </source>
</evidence>
<reference evidence="3" key="2">
    <citation type="submission" date="2025-09" db="UniProtKB">
        <authorList>
            <consortium name="Ensembl"/>
        </authorList>
    </citation>
    <scope>IDENTIFICATION</scope>
</reference>
<proteinExistence type="predicted"/>
<dbReference type="Pfam" id="PF02023">
    <property type="entry name" value="SCAN"/>
    <property type="match status" value="1"/>
</dbReference>
<dbReference type="SUPFAM" id="SSF47353">
    <property type="entry name" value="Retrovirus capsid dimerization domain-like"/>
    <property type="match status" value="1"/>
</dbReference>
<reference evidence="3" key="1">
    <citation type="submission" date="2025-08" db="UniProtKB">
        <authorList>
            <consortium name="Ensembl"/>
        </authorList>
    </citation>
    <scope>IDENTIFICATION</scope>
</reference>
<keyword evidence="4" id="KW-1185">Reference proteome</keyword>
<organism evidence="3 4">
    <name type="scientific">Pelusios castaneus</name>
    <name type="common">West African mud turtle</name>
    <dbReference type="NCBI Taxonomy" id="367368"/>
    <lineage>
        <taxon>Eukaryota</taxon>
        <taxon>Metazoa</taxon>
        <taxon>Chordata</taxon>
        <taxon>Craniata</taxon>
        <taxon>Vertebrata</taxon>
        <taxon>Euteleostomi</taxon>
        <taxon>Archelosauria</taxon>
        <taxon>Testudinata</taxon>
        <taxon>Testudines</taxon>
        <taxon>Pleurodira</taxon>
        <taxon>Pelomedusidae</taxon>
        <taxon>Pelusios</taxon>
    </lineage>
</organism>
<evidence type="ECO:0000259" key="2">
    <source>
        <dbReference type="PROSITE" id="PS50804"/>
    </source>
</evidence>
<evidence type="ECO:0000256" key="1">
    <source>
        <dbReference type="ARBA" id="ARBA00023242"/>
    </source>
</evidence>
<dbReference type="InterPro" id="IPR003309">
    <property type="entry name" value="SCAN_dom"/>
</dbReference>
<feature type="domain" description="SCAN box" evidence="2">
    <location>
        <begin position="47"/>
        <end position="114"/>
    </location>
</feature>
<accession>A0A8C8RPM3</accession>
<dbReference type="AlphaFoldDB" id="A0A8C8RPM3"/>
<protein>
    <recommendedName>
        <fullName evidence="2">SCAN box domain-containing protein</fullName>
    </recommendedName>
</protein>
<dbReference type="Gene3D" id="1.10.4020.10">
    <property type="entry name" value="DNA breaking-rejoining enzymes"/>
    <property type="match status" value="1"/>
</dbReference>
<sequence length="132" mass="14916">AAGDGSGVLLAGVQAAYMALSEAQAKDYEAIRAAVLDRMGLPAEKYRQTFRAARWTGSLWPRTFAQRLMDWGIQWLRPDTHTVDEIMDMLVLEQFIHSLPETLRVWVRRHQPTSIPLTGPYLSLSSMFLSIP</sequence>
<dbReference type="InterPro" id="IPR050916">
    <property type="entry name" value="SCAN-C2H2_zinc_finger"/>
</dbReference>
<name>A0A8C8RPM3_9SAUR</name>
<dbReference type="SMART" id="SM00431">
    <property type="entry name" value="SCAN"/>
    <property type="match status" value="1"/>
</dbReference>
<dbReference type="InterPro" id="IPR038269">
    <property type="entry name" value="SCAN_sf"/>
</dbReference>
<dbReference type="Ensembl" id="ENSPCET00000008284.1">
    <property type="protein sequence ID" value="ENSPCEP00000008005.1"/>
    <property type="gene ID" value="ENSPCEG00000006412.1"/>
</dbReference>
<evidence type="ECO:0000313" key="4">
    <source>
        <dbReference type="Proteomes" id="UP000694393"/>
    </source>
</evidence>
<dbReference type="PANTHER" id="PTHR45935:SF15">
    <property type="entry name" value="SCAN BOX DOMAIN-CONTAINING PROTEIN"/>
    <property type="match status" value="1"/>
</dbReference>
<keyword evidence="1" id="KW-0539">Nucleus</keyword>
<dbReference type="PROSITE" id="PS50804">
    <property type="entry name" value="SCAN_BOX"/>
    <property type="match status" value="1"/>
</dbReference>
<dbReference type="Proteomes" id="UP000694393">
    <property type="component" value="Unplaced"/>
</dbReference>